<dbReference type="AlphaFoldDB" id="Q3SMZ6"/>
<evidence type="ECO:0000313" key="1">
    <source>
        <dbReference type="EMBL" id="ABA06345.1"/>
    </source>
</evidence>
<dbReference type="Proteomes" id="UP000002531">
    <property type="component" value="Chromosome"/>
</dbReference>
<proteinExistence type="predicted"/>
<sequence length="46" mass="5334">MVKTERVDAPDVQTMFKILRSEKFQNEFKSIGGYDISDMGKIIHET</sequence>
<dbReference type="eggNOG" id="COG1910">
    <property type="taxonomic scope" value="Bacteria"/>
</dbReference>
<dbReference type="EMBL" id="CP000115">
    <property type="protein sequence ID" value="ABA06345.1"/>
    <property type="molecule type" value="Genomic_DNA"/>
</dbReference>
<evidence type="ECO:0000313" key="2">
    <source>
        <dbReference type="Proteomes" id="UP000002531"/>
    </source>
</evidence>
<accession>Q3SMZ6</accession>
<reference evidence="1 2" key="1">
    <citation type="journal article" date="2006" name="Appl. Environ. Microbiol.">
        <title>Genome sequence of the chemolithoautotrophic nitrite-oxidizing bacterium Nitrobacter winogradskyi Nb-255.</title>
        <authorList>
            <person name="Starkenburg S.R."/>
            <person name="Chain P.S."/>
            <person name="Sayavedra-Soto L.A."/>
            <person name="Hauser L."/>
            <person name="Land M.L."/>
            <person name="Larimer F.W."/>
            <person name="Malfatti S.A."/>
            <person name="Klotz M.G."/>
            <person name="Bottomley P.J."/>
            <person name="Arp D.J."/>
            <person name="Hickey W.J."/>
        </authorList>
    </citation>
    <scope>NUCLEOTIDE SEQUENCE [LARGE SCALE GENOMIC DNA]</scope>
    <source>
        <strain evidence="2">ATCC 25391 / DSM 10237 / CIP 104748 / NCIMB 11846 / Nb-255</strain>
    </source>
</reference>
<keyword evidence="2" id="KW-1185">Reference proteome</keyword>
<name>Q3SMZ6_NITWN</name>
<dbReference type="HOGENOM" id="CLU_3186403_0_0_5"/>
<protein>
    <submittedName>
        <fullName evidence="1">Uncharacterized protein</fullName>
    </submittedName>
</protein>
<organism evidence="1 2">
    <name type="scientific">Nitrobacter winogradskyi (strain ATCC 25391 / DSM 10237 / CIP 104748 / NCIMB 11846 / Nb-255)</name>
    <dbReference type="NCBI Taxonomy" id="323098"/>
    <lineage>
        <taxon>Bacteria</taxon>
        <taxon>Pseudomonadati</taxon>
        <taxon>Pseudomonadota</taxon>
        <taxon>Alphaproteobacteria</taxon>
        <taxon>Hyphomicrobiales</taxon>
        <taxon>Nitrobacteraceae</taxon>
        <taxon>Nitrobacter</taxon>
    </lineage>
</organism>
<dbReference type="KEGG" id="nwi:Nwi_3098"/>
<gene>
    <name evidence="1" type="ordered locus">Nwi_3098</name>
</gene>